<dbReference type="AlphaFoldDB" id="A0A060T4C7"/>
<protein>
    <submittedName>
        <fullName evidence="5">ARAD1A15928p</fullName>
        <ecNumber evidence="5">3.6.1.17</ecNumber>
    </submittedName>
</protein>
<feature type="short sequence motif" description="Histidine triad motif" evidence="2 3">
    <location>
        <begin position="101"/>
        <end position="105"/>
    </location>
</feature>
<dbReference type="Gene3D" id="3.30.428.10">
    <property type="entry name" value="HIT-like"/>
    <property type="match status" value="1"/>
</dbReference>
<feature type="domain" description="HIT" evidence="4">
    <location>
        <begin position="6"/>
        <end position="116"/>
    </location>
</feature>
<dbReference type="EC" id="3.6.1.17" evidence="5"/>
<dbReference type="PANTHER" id="PTHR46648">
    <property type="entry name" value="HIT FAMILY PROTEIN 1"/>
    <property type="match status" value="1"/>
</dbReference>
<sequence length="146" mass="16037">MSSSCIFCKIIKGEIPALKLFETEKTLAFMDIQPTAAGHALVIPKYHGAKLHNIPDEHLSELLPIAKKIAVALELAIDSPEGAGYNVLQNNGRIAHQMVDHVHVHLIPKRDGNTGLGVRWPLDQNGADRVKEIHAKLVEKIEASKM</sequence>
<dbReference type="InterPro" id="IPR036265">
    <property type="entry name" value="HIT-like_sf"/>
</dbReference>
<dbReference type="PROSITE" id="PS51084">
    <property type="entry name" value="HIT_2"/>
    <property type="match status" value="1"/>
</dbReference>
<dbReference type="InterPro" id="IPR039384">
    <property type="entry name" value="HINT"/>
</dbReference>
<organism evidence="5">
    <name type="scientific">Blastobotrys adeninivorans</name>
    <name type="common">Yeast</name>
    <name type="synonym">Arxula adeninivorans</name>
    <dbReference type="NCBI Taxonomy" id="409370"/>
    <lineage>
        <taxon>Eukaryota</taxon>
        <taxon>Fungi</taxon>
        <taxon>Dikarya</taxon>
        <taxon>Ascomycota</taxon>
        <taxon>Saccharomycotina</taxon>
        <taxon>Dipodascomycetes</taxon>
        <taxon>Dipodascales</taxon>
        <taxon>Trichomonascaceae</taxon>
        <taxon>Blastobotrys</taxon>
    </lineage>
</organism>
<accession>A0A060T4C7</accession>
<name>A0A060T4C7_BLAAD</name>
<dbReference type="InterPro" id="IPR001310">
    <property type="entry name" value="Histidine_triad_HIT"/>
</dbReference>
<dbReference type="PROSITE" id="PS00892">
    <property type="entry name" value="HIT_1"/>
    <property type="match status" value="1"/>
</dbReference>
<dbReference type="PANTHER" id="PTHR46648:SF1">
    <property type="entry name" value="ADENOSINE 5'-MONOPHOSPHORAMIDASE HNT1"/>
    <property type="match status" value="1"/>
</dbReference>
<reference evidence="5" key="1">
    <citation type="submission" date="2014-02" db="EMBL/GenBank/DDBJ databases">
        <authorList>
            <person name="Genoscope - CEA"/>
        </authorList>
    </citation>
    <scope>NUCLEOTIDE SEQUENCE</scope>
    <source>
        <strain evidence="5">LS3</strain>
    </source>
</reference>
<dbReference type="SUPFAM" id="SSF54197">
    <property type="entry name" value="HIT-like"/>
    <property type="match status" value="1"/>
</dbReference>
<gene>
    <name evidence="5" type="ORF">GNLVRS02_ARAD1A15928g</name>
</gene>
<dbReference type="EMBL" id="HG937691">
    <property type="protein sequence ID" value="CDP33717.1"/>
    <property type="molecule type" value="Genomic_DNA"/>
</dbReference>
<feature type="active site" description="Tele-AMP-histidine intermediate" evidence="1">
    <location>
        <position position="103"/>
    </location>
</feature>
<evidence type="ECO:0000256" key="2">
    <source>
        <dbReference type="PIRSR" id="PIRSR601310-3"/>
    </source>
</evidence>
<dbReference type="GO" id="GO:0004081">
    <property type="term" value="F:bis(5'-nucleosyl)-tetraphosphatase (asymmetrical) activity"/>
    <property type="evidence" value="ECO:0007669"/>
    <property type="project" value="UniProtKB-EC"/>
</dbReference>
<proteinExistence type="predicted"/>
<dbReference type="GO" id="GO:0009117">
    <property type="term" value="P:nucleotide metabolic process"/>
    <property type="evidence" value="ECO:0007669"/>
    <property type="project" value="TreeGrafter"/>
</dbReference>
<dbReference type="CDD" id="cd01277">
    <property type="entry name" value="HINT_subgroup"/>
    <property type="match status" value="1"/>
</dbReference>
<dbReference type="PRINTS" id="PR00332">
    <property type="entry name" value="HISTRIAD"/>
</dbReference>
<evidence type="ECO:0000256" key="1">
    <source>
        <dbReference type="PIRSR" id="PIRSR601310-1"/>
    </source>
</evidence>
<dbReference type="PhylomeDB" id="A0A060T4C7"/>
<dbReference type="Pfam" id="PF01230">
    <property type="entry name" value="HIT"/>
    <property type="match status" value="1"/>
</dbReference>
<dbReference type="InterPro" id="IPR019808">
    <property type="entry name" value="Histidine_triad_CS"/>
</dbReference>
<reference evidence="5" key="2">
    <citation type="submission" date="2014-06" db="EMBL/GenBank/DDBJ databases">
        <title>The complete genome of Blastobotrys (Arxula) adeninivorans LS3 - a yeast of biotechnological interest.</title>
        <authorList>
            <person name="Kunze G."/>
            <person name="Gaillardin C."/>
            <person name="Czernicka M."/>
            <person name="Durrens P."/>
            <person name="Martin T."/>
            <person name="Boer E."/>
            <person name="Gabaldon T."/>
            <person name="Cruz J."/>
            <person name="Talla E."/>
            <person name="Marck C."/>
            <person name="Goffeau A."/>
            <person name="Barbe V."/>
            <person name="Baret P."/>
            <person name="Baronian K."/>
            <person name="Beier S."/>
            <person name="Bleykasten C."/>
            <person name="Bode R."/>
            <person name="Casaregola S."/>
            <person name="Despons L."/>
            <person name="Fairhead C."/>
            <person name="Giersberg M."/>
            <person name="Gierski P."/>
            <person name="Hahnel U."/>
            <person name="Hartmann A."/>
            <person name="Jankowska D."/>
            <person name="Jubin C."/>
            <person name="Jung P."/>
            <person name="Lafontaine I."/>
            <person name="Leh-Louis V."/>
            <person name="Lemaire M."/>
            <person name="Marcet-Houben M."/>
            <person name="Mascher M."/>
            <person name="Morel G."/>
            <person name="Richard G.-F."/>
            <person name="Riechen J."/>
            <person name="Sacerdot C."/>
            <person name="Sarkar A."/>
            <person name="Savel G."/>
            <person name="Schacherer J."/>
            <person name="Sherman D."/>
            <person name="Straub M.-L."/>
            <person name="Stein N."/>
            <person name="Thierry A."/>
            <person name="Trautwein-Schult A."/>
            <person name="Westhof E."/>
            <person name="Worch S."/>
            <person name="Dujon B."/>
            <person name="Souciet J.-L."/>
            <person name="Wincker P."/>
            <person name="Scholz U."/>
            <person name="Neuveglise N."/>
        </authorList>
    </citation>
    <scope>NUCLEOTIDE SEQUENCE</scope>
    <source>
        <strain evidence="5">LS3</strain>
    </source>
</reference>
<dbReference type="InterPro" id="IPR011146">
    <property type="entry name" value="HIT-like"/>
</dbReference>
<evidence type="ECO:0000256" key="3">
    <source>
        <dbReference type="PROSITE-ProRule" id="PRU00464"/>
    </source>
</evidence>
<evidence type="ECO:0000259" key="4">
    <source>
        <dbReference type="PROSITE" id="PS51084"/>
    </source>
</evidence>
<keyword evidence="5" id="KW-0378">Hydrolase</keyword>
<evidence type="ECO:0000313" key="5">
    <source>
        <dbReference type="EMBL" id="CDP33717.1"/>
    </source>
</evidence>